<dbReference type="Gene3D" id="1.10.10.10">
    <property type="entry name" value="Winged helix-like DNA-binding domain superfamily/Winged helix DNA-binding domain"/>
    <property type="match status" value="1"/>
</dbReference>
<name>A0ABP7MSA0_9GAMM</name>
<dbReference type="Gene3D" id="1.25.40.10">
    <property type="entry name" value="Tetratricopeptide repeat domain"/>
    <property type="match status" value="1"/>
</dbReference>
<keyword evidence="3" id="KW-0804">Transcription</keyword>
<feature type="domain" description="HTH luxR-type" evidence="4">
    <location>
        <begin position="811"/>
        <end position="876"/>
    </location>
</feature>
<sequence>MFNPITRSHLLKKLDGCRKVPLTIILAPAGSGKTTLLNQWQDANETLNVARLDLEIRDKAPMAFFRRFVDEVKKHSPMLDISTFNVFSNDLSCPASMLCDALMLALDSVDDELFIVLDDFQCADSPLVQQVMASLINQLPSNIHLVLASRNYPGFSLSRLKLSDALLQIEGEDLRINDQQLNLLNESHGGKTLSKPCLTRILELTEGWAVGVRIALLACKHSGESALDSFTGTLPELVDYFGYVVLNGLPASVRSLLVQSAVFEYFDVDLWEAVLGSNASGPVMNKLLAQGVFIVRTEPCNQSSREFYRYHGLLHDFLAVRLASEQTVTDIQKLHRKAADAWLVKNQMTQVIYHASRAGDNDFYLALLKDVCRSCLAKGRLSEVIHFLSEMSDEALSSEQELFEAMVFALIFSRRFNQAQYYLDYWQNLRAGNKSNHAKNRFSAVLEFLSLSLNVFLNDEDYVSADRLGQIARSTTQKDVRAFSLVIVAYYQLQRGRLEDALNTATKAKVILSHLGVPYLASYADLIIALCDRYMGRGMMAVNYISALYQGIEAQTEQPSWVNIATGMIVVYYERNQLDASQAMCERLLPKVNYACATEVVATVYLSLARLLFIKGDVQKSVRLLDRLDRILILGKYPRFKGQVAQELMRQALVQGSLDGAERIAESYDLHNFYQQTAWSEVQDYSEGRERFGLAISYLFQLQGKHTQANALLNDIHRVADTQQVKARALIAECNRIVVLYKNNAKEVAVNLLKRQLDLLGLEVFSRCIFDEAPGLGEVFACAERLNIVHLPGFYKEYFNDVFPSQVEVNNDISLSLLTKKEREIYELLVAGLSNSKISDQLSIALSTTKWHLKNIYAKLGVDNRTSAIVIARKVV</sequence>
<comment type="caution">
    <text evidence="5">The sequence shown here is derived from an EMBL/GenBank/DDBJ whole genome shotgun (WGS) entry which is preliminary data.</text>
</comment>
<accession>A0ABP7MSA0</accession>
<dbReference type="SMART" id="SM00421">
    <property type="entry name" value="HTH_LUXR"/>
    <property type="match status" value="1"/>
</dbReference>
<keyword evidence="6" id="KW-1185">Reference proteome</keyword>
<dbReference type="Pfam" id="PF00196">
    <property type="entry name" value="GerE"/>
    <property type="match status" value="1"/>
</dbReference>
<dbReference type="InterPro" id="IPR000792">
    <property type="entry name" value="Tscrpt_reg_LuxR_C"/>
</dbReference>
<keyword evidence="2" id="KW-0238">DNA-binding</keyword>
<evidence type="ECO:0000313" key="6">
    <source>
        <dbReference type="Proteomes" id="UP001501565"/>
    </source>
</evidence>
<dbReference type="InterPro" id="IPR036388">
    <property type="entry name" value="WH-like_DNA-bd_sf"/>
</dbReference>
<dbReference type="SUPFAM" id="SSF52540">
    <property type="entry name" value="P-loop containing nucleoside triphosphate hydrolases"/>
    <property type="match status" value="1"/>
</dbReference>
<dbReference type="EMBL" id="BAABBN010000007">
    <property type="protein sequence ID" value="GAA3928833.1"/>
    <property type="molecule type" value="Genomic_DNA"/>
</dbReference>
<dbReference type="PRINTS" id="PR00038">
    <property type="entry name" value="HTHLUXR"/>
</dbReference>
<organism evidence="5 6">
    <name type="scientific">Litoribacillus peritrichatus</name>
    <dbReference type="NCBI Taxonomy" id="718191"/>
    <lineage>
        <taxon>Bacteria</taxon>
        <taxon>Pseudomonadati</taxon>
        <taxon>Pseudomonadota</taxon>
        <taxon>Gammaproteobacteria</taxon>
        <taxon>Oceanospirillales</taxon>
        <taxon>Oceanospirillaceae</taxon>
        <taxon>Litoribacillus</taxon>
    </lineage>
</organism>
<dbReference type="InterPro" id="IPR059106">
    <property type="entry name" value="WHD_MalT"/>
</dbReference>
<evidence type="ECO:0000313" key="5">
    <source>
        <dbReference type="EMBL" id="GAA3928833.1"/>
    </source>
</evidence>
<evidence type="ECO:0000259" key="4">
    <source>
        <dbReference type="PROSITE" id="PS50043"/>
    </source>
</evidence>
<dbReference type="SUPFAM" id="SSF46894">
    <property type="entry name" value="C-terminal effector domain of the bipartite response regulators"/>
    <property type="match status" value="1"/>
</dbReference>
<dbReference type="InterPro" id="IPR027417">
    <property type="entry name" value="P-loop_NTPase"/>
</dbReference>
<dbReference type="PANTHER" id="PTHR44688:SF16">
    <property type="entry name" value="DNA-BINDING TRANSCRIPTIONAL ACTIVATOR DEVR_DOSR"/>
    <property type="match status" value="1"/>
</dbReference>
<dbReference type="InterPro" id="IPR011990">
    <property type="entry name" value="TPR-like_helical_dom_sf"/>
</dbReference>
<proteinExistence type="predicted"/>
<dbReference type="PROSITE" id="PS50043">
    <property type="entry name" value="HTH_LUXR_2"/>
    <property type="match status" value="1"/>
</dbReference>
<dbReference type="Pfam" id="PF25873">
    <property type="entry name" value="WHD_MalT"/>
    <property type="match status" value="1"/>
</dbReference>
<dbReference type="Proteomes" id="UP001501565">
    <property type="component" value="Unassembled WGS sequence"/>
</dbReference>
<dbReference type="RefSeq" id="WP_344799042.1">
    <property type="nucleotide sequence ID" value="NZ_BAABBN010000007.1"/>
</dbReference>
<evidence type="ECO:0000256" key="3">
    <source>
        <dbReference type="ARBA" id="ARBA00023163"/>
    </source>
</evidence>
<dbReference type="Gene3D" id="3.40.50.300">
    <property type="entry name" value="P-loop containing nucleotide triphosphate hydrolases"/>
    <property type="match status" value="1"/>
</dbReference>
<evidence type="ECO:0000256" key="2">
    <source>
        <dbReference type="ARBA" id="ARBA00023125"/>
    </source>
</evidence>
<dbReference type="InterPro" id="IPR016032">
    <property type="entry name" value="Sig_transdc_resp-reg_C-effctor"/>
</dbReference>
<evidence type="ECO:0000256" key="1">
    <source>
        <dbReference type="ARBA" id="ARBA00023015"/>
    </source>
</evidence>
<protein>
    <recommendedName>
        <fullName evidence="4">HTH luxR-type domain-containing protein</fullName>
    </recommendedName>
</protein>
<gene>
    <name evidence="5" type="ORF">GCM10022277_26690</name>
</gene>
<dbReference type="CDD" id="cd06170">
    <property type="entry name" value="LuxR_C_like"/>
    <property type="match status" value="1"/>
</dbReference>
<reference evidence="6" key="1">
    <citation type="journal article" date="2019" name="Int. J. Syst. Evol. Microbiol.">
        <title>The Global Catalogue of Microorganisms (GCM) 10K type strain sequencing project: providing services to taxonomists for standard genome sequencing and annotation.</title>
        <authorList>
            <consortium name="The Broad Institute Genomics Platform"/>
            <consortium name="The Broad Institute Genome Sequencing Center for Infectious Disease"/>
            <person name="Wu L."/>
            <person name="Ma J."/>
        </authorList>
    </citation>
    <scope>NUCLEOTIDE SEQUENCE [LARGE SCALE GENOMIC DNA]</scope>
    <source>
        <strain evidence="6">JCM 17551</strain>
    </source>
</reference>
<dbReference type="PANTHER" id="PTHR44688">
    <property type="entry name" value="DNA-BINDING TRANSCRIPTIONAL ACTIVATOR DEVR_DOSR"/>
    <property type="match status" value="1"/>
</dbReference>
<keyword evidence="1" id="KW-0805">Transcription regulation</keyword>